<dbReference type="InterPro" id="IPR013083">
    <property type="entry name" value="Znf_RING/FYVE/PHD"/>
</dbReference>
<dbReference type="GO" id="GO:0045087">
    <property type="term" value="P:innate immune response"/>
    <property type="evidence" value="ECO:0007669"/>
    <property type="project" value="UniProtKB-KW"/>
</dbReference>
<dbReference type="PROSITE" id="PS00518">
    <property type="entry name" value="ZF_RING_1"/>
    <property type="match status" value="1"/>
</dbReference>
<evidence type="ECO:0000259" key="10">
    <source>
        <dbReference type="PROSITE" id="PS50089"/>
    </source>
</evidence>
<protein>
    <recommendedName>
        <fullName evidence="15">E3 ubiquitin/ISG15 ligase TRIM25</fullName>
    </recommendedName>
</protein>
<dbReference type="InterPro" id="IPR003877">
    <property type="entry name" value="SPRY_dom"/>
</dbReference>
<dbReference type="SMART" id="SM00184">
    <property type="entry name" value="RING"/>
    <property type="match status" value="1"/>
</dbReference>
<dbReference type="PANTHER" id="PTHR25465:SF41">
    <property type="entry name" value="E3 UBIQUITIN-PROTEIN LIGASE RNF135"/>
    <property type="match status" value="1"/>
</dbReference>
<dbReference type="PRINTS" id="PR01407">
    <property type="entry name" value="BUTYPHLNCDUF"/>
</dbReference>
<sequence>MALADTSDDLNCSVCLNIYTDPVNLRCGHSYCRECIEKALDEQTGSGVYKCPRCRKEFQDRPALHPNLDLRNIADRVRSQAAQKECGIFCTYCIHSLVPAVKSCLLCEAALCDNHLSVHIKSPEHVLTEPTRSLRNRKCSVHNKILEFYCTEDCSCVCVNCRLDGDHIGHRVQTLAEASEQKLDKLRQVQERLSSQRVETEKRVHKLQEHGSKVREMAASLLVRVTALFRDIKRQLQDLERRVLGEISRQEEKISHSVSHLIEKLDIRKNELFAKILYIEEMCNMEDPVTVLHEKESADFGIPREEEANERQTEDVGYLDEDLISLTIRKGLSNAISATGTLRAGACDTPTGSETTINLKDLGRMTPANSQAASDLLLDETTAGNQMNISEDLKAISWTMRPLNRPMTSQRFQYNQVLSVRGFSLGRYYWDVESSSTGDWRIGVAYASMLRRGEHSFIGYNKESWCLRRCNNTYSVWHDNKSLTLPPKPSSNKLRVHLEYEDGQLAFYELSERIRHLYTFTSKFNEPLHAAFYVSEDLDRKGCRLKIVT</sequence>
<dbReference type="PANTHER" id="PTHR25465">
    <property type="entry name" value="B-BOX DOMAIN CONTAINING"/>
    <property type="match status" value="1"/>
</dbReference>
<dbReference type="SUPFAM" id="SSF57850">
    <property type="entry name" value="RING/U-box"/>
    <property type="match status" value="1"/>
</dbReference>
<evidence type="ECO:0000256" key="2">
    <source>
        <dbReference type="ARBA" id="ARBA00022723"/>
    </source>
</evidence>
<dbReference type="PROSITE" id="PS50188">
    <property type="entry name" value="B302_SPRY"/>
    <property type="match status" value="1"/>
</dbReference>
<evidence type="ECO:0000256" key="7">
    <source>
        <dbReference type="ARBA" id="ARBA00023054"/>
    </source>
</evidence>
<dbReference type="CDD" id="cd19769">
    <property type="entry name" value="Bbox2_TRIM16-like"/>
    <property type="match status" value="1"/>
</dbReference>
<dbReference type="GO" id="GO:0005737">
    <property type="term" value="C:cytoplasm"/>
    <property type="evidence" value="ECO:0007669"/>
    <property type="project" value="UniProtKB-ARBA"/>
</dbReference>
<dbReference type="Gene3D" id="3.30.160.60">
    <property type="entry name" value="Classic Zinc Finger"/>
    <property type="match status" value="1"/>
</dbReference>
<dbReference type="InterPro" id="IPR051051">
    <property type="entry name" value="E3_ubiq-ligase_TRIM/RNF"/>
</dbReference>
<keyword evidence="2" id="KW-0479">Metal-binding</keyword>
<dbReference type="Pfam" id="PF00643">
    <property type="entry name" value="zf-B_box"/>
    <property type="match status" value="1"/>
</dbReference>
<dbReference type="PROSITE" id="PS50119">
    <property type="entry name" value="ZF_BBOX"/>
    <property type="match status" value="1"/>
</dbReference>
<evidence type="ECO:0000256" key="5">
    <source>
        <dbReference type="ARBA" id="ARBA00022833"/>
    </source>
</evidence>
<dbReference type="InterPro" id="IPR001870">
    <property type="entry name" value="B30.2/SPRY"/>
</dbReference>
<name>A0AAV2ZZU1_PYXAD</name>
<evidence type="ECO:0000256" key="8">
    <source>
        <dbReference type="PROSITE-ProRule" id="PRU00024"/>
    </source>
</evidence>
<keyword evidence="3 8" id="KW-0863">Zinc-finger</keyword>
<evidence type="ECO:0000313" key="13">
    <source>
        <dbReference type="EMBL" id="DBA17672.1"/>
    </source>
</evidence>
<evidence type="ECO:0000313" key="14">
    <source>
        <dbReference type="Proteomes" id="UP001181693"/>
    </source>
</evidence>
<keyword evidence="7 9" id="KW-0175">Coiled coil</keyword>
<keyword evidence="14" id="KW-1185">Reference proteome</keyword>
<feature type="domain" description="B box-type" evidence="11">
    <location>
        <begin position="134"/>
        <end position="175"/>
    </location>
</feature>
<dbReference type="AlphaFoldDB" id="A0AAV2ZZU1"/>
<organism evidence="13 14">
    <name type="scientific">Pyxicephalus adspersus</name>
    <name type="common">African bullfrog</name>
    <dbReference type="NCBI Taxonomy" id="30357"/>
    <lineage>
        <taxon>Eukaryota</taxon>
        <taxon>Metazoa</taxon>
        <taxon>Chordata</taxon>
        <taxon>Craniata</taxon>
        <taxon>Vertebrata</taxon>
        <taxon>Euteleostomi</taxon>
        <taxon>Amphibia</taxon>
        <taxon>Batrachia</taxon>
        <taxon>Anura</taxon>
        <taxon>Neobatrachia</taxon>
        <taxon>Ranoidea</taxon>
        <taxon>Pyxicephalidae</taxon>
        <taxon>Pyxicephalinae</taxon>
        <taxon>Pyxicephalus</taxon>
    </lineage>
</organism>
<evidence type="ECO:0000256" key="3">
    <source>
        <dbReference type="ARBA" id="ARBA00022771"/>
    </source>
</evidence>
<evidence type="ECO:0000256" key="9">
    <source>
        <dbReference type="SAM" id="Coils"/>
    </source>
</evidence>
<dbReference type="CDD" id="cd12891">
    <property type="entry name" value="SPRY_PRY_C-I_2"/>
    <property type="match status" value="1"/>
</dbReference>
<evidence type="ECO:0008006" key="15">
    <source>
        <dbReference type="Google" id="ProtNLM"/>
    </source>
</evidence>
<dbReference type="Gene3D" id="3.30.40.10">
    <property type="entry name" value="Zinc/RING finger domain, C3HC4 (zinc finger)"/>
    <property type="match status" value="1"/>
</dbReference>
<dbReference type="SUPFAM" id="SSF57845">
    <property type="entry name" value="B-box zinc-binding domain"/>
    <property type="match status" value="1"/>
</dbReference>
<comment type="caution">
    <text evidence="13">The sequence shown here is derived from an EMBL/GenBank/DDBJ whole genome shotgun (WGS) entry which is preliminary data.</text>
</comment>
<keyword evidence="4" id="KW-0833">Ubl conjugation pathway</keyword>
<dbReference type="PROSITE" id="PS50089">
    <property type="entry name" value="ZF_RING_2"/>
    <property type="match status" value="1"/>
</dbReference>
<dbReference type="InterPro" id="IPR003649">
    <property type="entry name" value="Bbox_C"/>
</dbReference>
<dbReference type="SMART" id="SM00449">
    <property type="entry name" value="SPRY"/>
    <property type="match status" value="1"/>
</dbReference>
<feature type="coiled-coil region" evidence="9">
    <location>
        <begin position="172"/>
        <end position="242"/>
    </location>
</feature>
<dbReference type="GO" id="GO:0008270">
    <property type="term" value="F:zinc ion binding"/>
    <property type="evidence" value="ECO:0007669"/>
    <property type="project" value="UniProtKB-KW"/>
</dbReference>
<dbReference type="Proteomes" id="UP001181693">
    <property type="component" value="Unassembled WGS sequence"/>
</dbReference>
<dbReference type="InterPro" id="IPR043136">
    <property type="entry name" value="B30.2/SPRY_sf"/>
</dbReference>
<dbReference type="InterPro" id="IPR000315">
    <property type="entry name" value="Znf_B-box"/>
</dbReference>
<dbReference type="SMART" id="SM00502">
    <property type="entry name" value="BBC"/>
    <property type="match status" value="1"/>
</dbReference>
<keyword evidence="5" id="KW-0862">Zinc</keyword>
<keyword evidence="6" id="KW-0391">Immunity</keyword>
<dbReference type="InterPro" id="IPR027370">
    <property type="entry name" value="Znf-RING_euk"/>
</dbReference>
<dbReference type="InterPro" id="IPR017907">
    <property type="entry name" value="Znf_RING_CS"/>
</dbReference>
<dbReference type="InterPro" id="IPR006574">
    <property type="entry name" value="PRY"/>
</dbReference>
<dbReference type="Pfam" id="PF13445">
    <property type="entry name" value="zf-RING_UBOX"/>
    <property type="match status" value="1"/>
</dbReference>
<dbReference type="SMART" id="SM00336">
    <property type="entry name" value="BBOX"/>
    <property type="match status" value="1"/>
</dbReference>
<accession>A0AAV2ZZU1</accession>
<gene>
    <name evidence="13" type="ORF">GDO54_003085</name>
</gene>
<dbReference type="Pfam" id="PF00622">
    <property type="entry name" value="SPRY"/>
    <property type="match status" value="1"/>
</dbReference>
<dbReference type="InterPro" id="IPR003879">
    <property type="entry name" value="Butyrophylin_SPRY"/>
</dbReference>
<evidence type="ECO:0000259" key="12">
    <source>
        <dbReference type="PROSITE" id="PS50188"/>
    </source>
</evidence>
<reference evidence="13" key="1">
    <citation type="thesis" date="2020" institute="ProQuest LLC" country="789 East Eisenhower Parkway, Ann Arbor, MI, USA">
        <title>Comparative Genomics and Chromosome Evolution.</title>
        <authorList>
            <person name="Mudd A.B."/>
        </authorList>
    </citation>
    <scope>NUCLEOTIDE SEQUENCE</scope>
    <source>
        <strain evidence="13">1538</strain>
        <tissue evidence="13">Blood</tissue>
    </source>
</reference>
<evidence type="ECO:0000256" key="4">
    <source>
        <dbReference type="ARBA" id="ARBA00022786"/>
    </source>
</evidence>
<feature type="domain" description="RING-type" evidence="10">
    <location>
        <begin position="12"/>
        <end position="55"/>
    </location>
</feature>
<evidence type="ECO:0000256" key="1">
    <source>
        <dbReference type="ARBA" id="ARBA00022588"/>
    </source>
</evidence>
<dbReference type="Gene3D" id="2.60.120.920">
    <property type="match status" value="1"/>
</dbReference>
<evidence type="ECO:0000259" key="11">
    <source>
        <dbReference type="PROSITE" id="PS50119"/>
    </source>
</evidence>
<dbReference type="InterPro" id="IPR001841">
    <property type="entry name" value="Znf_RING"/>
</dbReference>
<keyword evidence="1" id="KW-0399">Innate immunity</keyword>
<dbReference type="InterPro" id="IPR013320">
    <property type="entry name" value="ConA-like_dom_sf"/>
</dbReference>
<dbReference type="EMBL" id="DYDO01000010">
    <property type="protein sequence ID" value="DBA17672.1"/>
    <property type="molecule type" value="Genomic_DNA"/>
</dbReference>
<dbReference type="SUPFAM" id="SSF49899">
    <property type="entry name" value="Concanavalin A-like lectins/glucanases"/>
    <property type="match status" value="1"/>
</dbReference>
<dbReference type="SMART" id="SM00589">
    <property type="entry name" value="PRY"/>
    <property type="match status" value="1"/>
</dbReference>
<proteinExistence type="predicted"/>
<evidence type="ECO:0000256" key="6">
    <source>
        <dbReference type="ARBA" id="ARBA00022859"/>
    </source>
</evidence>
<feature type="domain" description="B30.2/SPRY" evidence="12">
    <location>
        <begin position="355"/>
        <end position="549"/>
    </location>
</feature>